<name>F6TE65_CIOIN</name>
<keyword evidence="9" id="KW-1185">Reference proteome</keyword>
<dbReference type="PANTHER" id="PTHR31102:SF1">
    <property type="entry name" value="CATION_H+ EXCHANGER DOMAIN-CONTAINING PROTEIN"/>
    <property type="match status" value="1"/>
</dbReference>
<evidence type="ECO:0000313" key="9">
    <source>
        <dbReference type="Proteomes" id="UP000008144"/>
    </source>
</evidence>
<dbReference type="Proteomes" id="UP000008144">
    <property type="component" value="Unassembled WGS sequence"/>
</dbReference>
<keyword evidence="4 6" id="KW-1133">Transmembrane helix</keyword>
<evidence type="ECO:0000256" key="5">
    <source>
        <dbReference type="ARBA" id="ARBA00023136"/>
    </source>
</evidence>
<dbReference type="GeneTree" id="ENSGT00390000013285"/>
<dbReference type="Pfam" id="PF00999">
    <property type="entry name" value="Na_H_Exchanger"/>
    <property type="match status" value="1"/>
</dbReference>
<organism evidence="8 9">
    <name type="scientific">Ciona intestinalis</name>
    <name type="common">Transparent sea squirt</name>
    <name type="synonym">Ascidia intestinalis</name>
    <dbReference type="NCBI Taxonomy" id="7719"/>
    <lineage>
        <taxon>Eukaryota</taxon>
        <taxon>Metazoa</taxon>
        <taxon>Chordata</taxon>
        <taxon>Tunicata</taxon>
        <taxon>Ascidiacea</taxon>
        <taxon>Phlebobranchia</taxon>
        <taxon>Cionidae</taxon>
        <taxon>Ciona</taxon>
    </lineage>
</organism>
<comment type="subcellular location">
    <subcellularLocation>
        <location evidence="1">Membrane</location>
        <topology evidence="1">Multi-pass membrane protein</topology>
    </subcellularLocation>
</comment>
<dbReference type="Ensembl" id="ENSCINT00000025871.2">
    <property type="protein sequence ID" value="ENSCINP00000025625.2"/>
    <property type="gene ID" value="ENSCING00000020305.1"/>
</dbReference>
<keyword evidence="5 6" id="KW-0472">Membrane</keyword>
<evidence type="ECO:0000256" key="2">
    <source>
        <dbReference type="ARBA" id="ARBA00007367"/>
    </source>
</evidence>
<dbReference type="InParanoid" id="F6TE65"/>
<evidence type="ECO:0000259" key="7">
    <source>
        <dbReference type="Pfam" id="PF00999"/>
    </source>
</evidence>
<evidence type="ECO:0000256" key="3">
    <source>
        <dbReference type="ARBA" id="ARBA00022692"/>
    </source>
</evidence>
<feature type="transmembrane region" description="Helical" evidence="6">
    <location>
        <begin position="25"/>
        <end position="47"/>
    </location>
</feature>
<dbReference type="AlphaFoldDB" id="F6TE65"/>
<dbReference type="GO" id="GO:0098662">
    <property type="term" value="P:inorganic cation transmembrane transport"/>
    <property type="evidence" value="ECO:0000318"/>
    <property type="project" value="GO_Central"/>
</dbReference>
<feature type="transmembrane region" description="Helical" evidence="6">
    <location>
        <begin position="53"/>
        <end position="72"/>
    </location>
</feature>
<evidence type="ECO:0000256" key="1">
    <source>
        <dbReference type="ARBA" id="ARBA00004141"/>
    </source>
</evidence>
<evidence type="ECO:0000256" key="6">
    <source>
        <dbReference type="SAM" id="Phobius"/>
    </source>
</evidence>
<reference evidence="8" key="3">
    <citation type="submission" date="2025-09" db="UniProtKB">
        <authorList>
            <consortium name="Ensembl"/>
        </authorList>
    </citation>
    <scope>IDENTIFICATION</scope>
</reference>
<feature type="transmembrane region" description="Helical" evidence="6">
    <location>
        <begin position="161"/>
        <end position="179"/>
    </location>
</feature>
<dbReference type="HOGENOM" id="CLU_018415_0_0_1"/>
<reference evidence="8" key="2">
    <citation type="submission" date="2025-08" db="UniProtKB">
        <authorList>
            <consortium name="Ensembl"/>
        </authorList>
    </citation>
    <scope>IDENTIFICATION</scope>
</reference>
<evidence type="ECO:0000313" key="8">
    <source>
        <dbReference type="Ensembl" id="ENSCINP00000025625.2"/>
    </source>
</evidence>
<accession>F6TE65</accession>
<keyword evidence="3 6" id="KW-0812">Transmembrane</keyword>
<proteinExistence type="inferred from homology"/>
<dbReference type="InterPro" id="IPR006153">
    <property type="entry name" value="Cation/H_exchanger_TM"/>
</dbReference>
<comment type="similarity">
    <text evidence="2">Belongs to the monovalent cation:proton antiporter 1 (CPA1) transporter (TC 2.A.36) family.</text>
</comment>
<dbReference type="InterPro" id="IPR051843">
    <property type="entry name" value="CPA1_transporter"/>
</dbReference>
<protein>
    <recommendedName>
        <fullName evidence="7">Cation/H+ exchanger transmembrane domain-containing protein</fullName>
    </recommendedName>
</protein>
<dbReference type="GO" id="GO:0016020">
    <property type="term" value="C:membrane"/>
    <property type="evidence" value="ECO:0007669"/>
    <property type="project" value="UniProtKB-SubCell"/>
</dbReference>
<dbReference type="PANTHER" id="PTHR31102">
    <property type="match status" value="1"/>
</dbReference>
<feature type="transmembrane region" description="Helical" evidence="6">
    <location>
        <begin position="125"/>
        <end position="149"/>
    </location>
</feature>
<dbReference type="GO" id="GO:1902600">
    <property type="term" value="P:proton transmembrane transport"/>
    <property type="evidence" value="ECO:0007669"/>
    <property type="project" value="InterPro"/>
</dbReference>
<reference evidence="9" key="1">
    <citation type="journal article" date="2002" name="Science">
        <title>The draft genome of Ciona intestinalis: insights into chordate and vertebrate origins.</title>
        <authorList>
            <person name="Dehal P."/>
            <person name="Satou Y."/>
            <person name="Campbell R.K."/>
            <person name="Chapman J."/>
            <person name="Degnan B."/>
            <person name="De Tomaso A."/>
            <person name="Davidson B."/>
            <person name="Di Gregorio A."/>
            <person name="Gelpke M."/>
            <person name="Goodstein D.M."/>
            <person name="Harafuji N."/>
            <person name="Hastings K.E."/>
            <person name="Ho I."/>
            <person name="Hotta K."/>
            <person name="Huang W."/>
            <person name="Kawashima T."/>
            <person name="Lemaire P."/>
            <person name="Martinez D."/>
            <person name="Meinertzhagen I.A."/>
            <person name="Necula S."/>
            <person name="Nonaka M."/>
            <person name="Putnam N."/>
            <person name="Rash S."/>
            <person name="Saiga H."/>
            <person name="Satake M."/>
            <person name="Terry A."/>
            <person name="Yamada L."/>
            <person name="Wang H.G."/>
            <person name="Awazu S."/>
            <person name="Azumi K."/>
            <person name="Boore J."/>
            <person name="Branno M."/>
            <person name="Chin-Bow S."/>
            <person name="DeSantis R."/>
            <person name="Doyle S."/>
            <person name="Francino P."/>
            <person name="Keys D.N."/>
            <person name="Haga S."/>
            <person name="Hayashi H."/>
            <person name="Hino K."/>
            <person name="Imai K.S."/>
            <person name="Inaba K."/>
            <person name="Kano S."/>
            <person name="Kobayashi K."/>
            <person name="Kobayashi M."/>
            <person name="Lee B.I."/>
            <person name="Makabe K.W."/>
            <person name="Manohar C."/>
            <person name="Matassi G."/>
            <person name="Medina M."/>
            <person name="Mochizuki Y."/>
            <person name="Mount S."/>
            <person name="Morishita T."/>
            <person name="Miura S."/>
            <person name="Nakayama A."/>
            <person name="Nishizaka S."/>
            <person name="Nomoto H."/>
            <person name="Ohta F."/>
            <person name="Oishi K."/>
            <person name="Rigoutsos I."/>
            <person name="Sano M."/>
            <person name="Sasaki A."/>
            <person name="Sasakura Y."/>
            <person name="Shoguchi E."/>
            <person name="Shin-i T."/>
            <person name="Spagnuolo A."/>
            <person name="Stainier D."/>
            <person name="Suzuki M.M."/>
            <person name="Tassy O."/>
            <person name="Takatori N."/>
            <person name="Tokuoka M."/>
            <person name="Yagi K."/>
            <person name="Yoshizaki F."/>
            <person name="Wada S."/>
            <person name="Zhang C."/>
            <person name="Hyatt P.D."/>
            <person name="Larimer F."/>
            <person name="Detter C."/>
            <person name="Doggett N."/>
            <person name="Glavina T."/>
            <person name="Hawkins T."/>
            <person name="Richardson P."/>
            <person name="Lucas S."/>
            <person name="Kohara Y."/>
            <person name="Levine M."/>
            <person name="Satoh N."/>
            <person name="Rokhsar D.S."/>
        </authorList>
    </citation>
    <scope>NUCLEOTIDE SEQUENCE [LARGE SCALE GENOMIC DNA]</scope>
</reference>
<feature type="domain" description="Cation/H+ exchanger transmembrane" evidence="7">
    <location>
        <begin position="7"/>
        <end position="252"/>
    </location>
</feature>
<dbReference type="OMA" id="RNEQFIT"/>
<feature type="transmembrane region" description="Helical" evidence="6">
    <location>
        <begin position="84"/>
        <end position="105"/>
    </location>
</feature>
<evidence type="ECO:0000256" key="4">
    <source>
        <dbReference type="ARBA" id="ARBA00022989"/>
    </source>
</evidence>
<dbReference type="GO" id="GO:0015297">
    <property type="term" value="F:antiporter activity"/>
    <property type="evidence" value="ECO:0007669"/>
    <property type="project" value="InterPro"/>
</dbReference>
<sequence length="254" mass="27591">MALGVILGEAGVEVDKEMMRKLKTVVPRLSFSPCIIEALSYGVFSHLILGLPWIWSFMLGFVCGAVAPACVVPSMIKFQARGLGVAHGVPTLLMAAASIDDIIAINGFNILLTIPFSDGGIGYDILTACFEVFFGIIFGLFCGLLMWFFPDPRQHNIVRDRTVLLIGTSWFLIFVTNIIEVPGSGTLGTLTCSFVASIGWPEEQVEEVGKIYKSLWFMFQPLLFGLTGANVNLSEMDGHTVGLTVATMIICLTI</sequence>